<evidence type="ECO:0000256" key="1">
    <source>
        <dbReference type="ARBA" id="ARBA00006817"/>
    </source>
</evidence>
<dbReference type="InterPro" id="IPR023393">
    <property type="entry name" value="START-like_dom_sf"/>
</dbReference>
<accession>A0A7G5BWE1</accession>
<comment type="similarity">
    <text evidence="1">Belongs to the AHA1 family.</text>
</comment>
<dbReference type="Pfam" id="PF08327">
    <property type="entry name" value="AHSA1"/>
    <property type="match status" value="1"/>
</dbReference>
<name>A0A7G5BWE1_9BACL</name>
<dbReference type="Gene3D" id="3.30.530.20">
    <property type="match status" value="1"/>
</dbReference>
<gene>
    <name evidence="3" type="ORF">FPL14_08770</name>
</gene>
<keyword evidence="4" id="KW-1185">Reference proteome</keyword>
<dbReference type="EMBL" id="CP041969">
    <property type="protein sequence ID" value="QMV41275.1"/>
    <property type="molecule type" value="Genomic_DNA"/>
</dbReference>
<dbReference type="AlphaFoldDB" id="A0A7G5BWE1"/>
<organism evidence="3 4">
    <name type="scientific">Cohnella cholangitidis</name>
    <dbReference type="NCBI Taxonomy" id="2598458"/>
    <lineage>
        <taxon>Bacteria</taxon>
        <taxon>Bacillati</taxon>
        <taxon>Bacillota</taxon>
        <taxon>Bacilli</taxon>
        <taxon>Bacillales</taxon>
        <taxon>Paenibacillaceae</taxon>
        <taxon>Cohnella</taxon>
    </lineage>
</organism>
<proteinExistence type="inferred from homology"/>
<evidence type="ECO:0000313" key="3">
    <source>
        <dbReference type="EMBL" id="QMV41275.1"/>
    </source>
</evidence>
<protein>
    <recommendedName>
        <fullName evidence="2">Activator of Hsp90 ATPase homologue 1/2-like C-terminal domain-containing protein</fullName>
    </recommendedName>
</protein>
<dbReference type="SUPFAM" id="SSF55961">
    <property type="entry name" value="Bet v1-like"/>
    <property type="match status" value="1"/>
</dbReference>
<reference evidence="3 4" key="1">
    <citation type="submission" date="2019-07" db="EMBL/GenBank/DDBJ databases">
        <authorList>
            <person name="Kim J.K."/>
            <person name="Cheong H.-M."/>
            <person name="Choi Y."/>
            <person name="Hwang K.J."/>
            <person name="Lee S."/>
            <person name="Choi C."/>
        </authorList>
    </citation>
    <scope>NUCLEOTIDE SEQUENCE [LARGE SCALE GENOMIC DNA]</scope>
    <source>
        <strain evidence="3 4">KS 22</strain>
    </source>
</reference>
<feature type="domain" description="Activator of Hsp90 ATPase homologue 1/2-like C-terminal" evidence="2">
    <location>
        <begin position="45"/>
        <end position="117"/>
    </location>
</feature>
<evidence type="ECO:0000313" key="4">
    <source>
        <dbReference type="Proteomes" id="UP000515679"/>
    </source>
</evidence>
<dbReference type="KEGG" id="cchl:FPL14_08770"/>
<evidence type="ECO:0000259" key="2">
    <source>
        <dbReference type="Pfam" id="PF08327"/>
    </source>
</evidence>
<dbReference type="InterPro" id="IPR013538">
    <property type="entry name" value="ASHA1/2-like_C"/>
</dbReference>
<dbReference type="Proteomes" id="UP000515679">
    <property type="component" value="Chromosome"/>
</dbReference>
<sequence length="142" mass="16235">MPLTKWTGSKRFATWLYCASPIDENYESAVISICDSCPYTITRSWLNREENKEDREFDLKPGGTWEIIMHGPVGVEFPNTNVFVEIVKPERNVIRHAVIPHYLATAIFEDLDGKTKLASLLYELVIGHPRNDAPDDRRLSSV</sequence>